<dbReference type="AlphaFoldDB" id="A0AB73LZN5"/>
<dbReference type="Gene3D" id="2.30.130.30">
    <property type="entry name" value="Hypothetical protein"/>
    <property type="match status" value="1"/>
</dbReference>
<organism evidence="1 2">
    <name type="scientific">Mycobacteroides chelonae</name>
    <name type="common">Mycobacterium chelonae</name>
    <dbReference type="NCBI Taxonomy" id="1774"/>
    <lineage>
        <taxon>Bacteria</taxon>
        <taxon>Bacillati</taxon>
        <taxon>Actinomycetota</taxon>
        <taxon>Actinomycetes</taxon>
        <taxon>Mycobacteriales</taxon>
        <taxon>Mycobacteriaceae</taxon>
        <taxon>Mycobacteroides</taxon>
    </lineage>
</organism>
<proteinExistence type="predicted"/>
<evidence type="ECO:0000313" key="2">
    <source>
        <dbReference type="Proteomes" id="UP000180113"/>
    </source>
</evidence>
<sequence>MGASAVGRHVVMSVHPQFAEAIMDGRKKVEFRKRRLADDVTVVWVYATAPVRRVIGYFEVGTIHTAKPIDLWRKFADVGCIDRAAFDRYYADSHTGAGIGIRKAVRLRSPAHIADLLPSGVPPQSYAYVGTPTLRKRTVN</sequence>
<protein>
    <recommendedName>
        <fullName evidence="3">ASCH domain-containing protein</fullName>
    </recommendedName>
</protein>
<dbReference type="InterPro" id="IPR015947">
    <property type="entry name" value="PUA-like_sf"/>
</dbReference>
<comment type="caution">
    <text evidence="1">The sequence shown here is derived from an EMBL/GenBank/DDBJ whole genome shotgun (WGS) entry which is preliminary data.</text>
</comment>
<dbReference type="Proteomes" id="UP000180113">
    <property type="component" value="Unassembled WGS sequence"/>
</dbReference>
<name>A0AB73LZN5_MYCCH</name>
<dbReference type="SUPFAM" id="SSF88697">
    <property type="entry name" value="PUA domain-like"/>
    <property type="match status" value="1"/>
</dbReference>
<accession>A0AB73LZN5</accession>
<evidence type="ECO:0000313" key="1">
    <source>
        <dbReference type="EMBL" id="OHT55207.1"/>
    </source>
</evidence>
<dbReference type="EMBL" id="MLHW01000001">
    <property type="protein sequence ID" value="OHT55207.1"/>
    <property type="molecule type" value="Genomic_DNA"/>
</dbReference>
<evidence type="ECO:0008006" key="3">
    <source>
        <dbReference type="Google" id="ProtNLM"/>
    </source>
</evidence>
<gene>
    <name evidence="1" type="ORF">BKG62_03275</name>
</gene>
<reference evidence="1 2" key="1">
    <citation type="submission" date="2016-10" db="EMBL/GenBank/DDBJ databases">
        <title>Evaluation of Human, Animal and Environmental Mycobacterium chelonae Isolates by Core Genome Phylogenomic Analysis, Targeted Gene Comparison, and Anti-microbial Susceptibility Patterns: A Tale of Mistaken Identities.</title>
        <authorList>
            <person name="Fogelson S.B."/>
            <person name="Camus A.C."/>
            <person name="Lorenz W."/>
            <person name="Vasireddy R."/>
            <person name="Vasireddy S."/>
            <person name="Smith T."/>
            <person name="Brown-Elliott B.A."/>
            <person name="Wallace R.J.Jr."/>
            <person name="Hasan N.A."/>
            <person name="Reischl U."/>
            <person name="Sanchez S."/>
        </authorList>
    </citation>
    <scope>NUCLEOTIDE SEQUENCE [LARGE SCALE GENOMIC DNA]</scope>
    <source>
        <strain evidence="1 2">42895</strain>
    </source>
</reference>